<dbReference type="InterPro" id="IPR036249">
    <property type="entry name" value="Thioredoxin-like_sf"/>
</dbReference>
<dbReference type="Gene3D" id="3.40.30.10">
    <property type="entry name" value="Glutaredoxin"/>
    <property type="match status" value="1"/>
</dbReference>
<evidence type="ECO:0000259" key="2">
    <source>
        <dbReference type="Pfam" id="PF22041"/>
    </source>
</evidence>
<evidence type="ECO:0008006" key="5">
    <source>
        <dbReference type="Google" id="ProtNLM"/>
    </source>
</evidence>
<dbReference type="InterPro" id="IPR004045">
    <property type="entry name" value="Glutathione_S-Trfase_N"/>
</dbReference>
<keyword evidence="4" id="KW-1185">Reference proteome</keyword>
<protein>
    <recommendedName>
        <fullName evidence="5">GST N-terminal domain-containing protein</fullName>
    </recommendedName>
</protein>
<dbReference type="Proteomes" id="UP001303373">
    <property type="component" value="Chromosome 6"/>
</dbReference>
<evidence type="ECO:0000259" key="1">
    <source>
        <dbReference type="Pfam" id="PF13409"/>
    </source>
</evidence>
<feature type="domain" description="GST N-terminal" evidence="1">
    <location>
        <begin position="20"/>
        <end position="93"/>
    </location>
</feature>
<dbReference type="InterPro" id="IPR054416">
    <property type="entry name" value="GST_UstS-like_C"/>
</dbReference>
<reference evidence="3 4" key="1">
    <citation type="submission" date="2023-11" db="EMBL/GenBank/DDBJ databases">
        <title>An acidophilic fungus is an integral part of prey digestion in a carnivorous sundew plant.</title>
        <authorList>
            <person name="Tsai I.J."/>
        </authorList>
    </citation>
    <scope>NUCLEOTIDE SEQUENCE [LARGE SCALE GENOMIC DNA]</scope>
    <source>
        <strain evidence="3">169a</strain>
    </source>
</reference>
<proteinExistence type="predicted"/>
<organism evidence="3 4">
    <name type="scientific">Acrodontium crateriforme</name>
    <dbReference type="NCBI Taxonomy" id="150365"/>
    <lineage>
        <taxon>Eukaryota</taxon>
        <taxon>Fungi</taxon>
        <taxon>Dikarya</taxon>
        <taxon>Ascomycota</taxon>
        <taxon>Pezizomycotina</taxon>
        <taxon>Dothideomycetes</taxon>
        <taxon>Dothideomycetidae</taxon>
        <taxon>Mycosphaerellales</taxon>
        <taxon>Teratosphaeriaceae</taxon>
        <taxon>Acrodontium</taxon>
    </lineage>
</organism>
<dbReference type="InterPro" id="IPR036282">
    <property type="entry name" value="Glutathione-S-Trfase_C_sf"/>
</dbReference>
<name>A0AAQ3RCP2_9PEZI</name>
<dbReference type="AlphaFoldDB" id="A0AAQ3RCP2"/>
<accession>A0AAQ3RCP2</accession>
<dbReference type="Pfam" id="PF13409">
    <property type="entry name" value="GST_N_2"/>
    <property type="match status" value="1"/>
</dbReference>
<evidence type="ECO:0000313" key="3">
    <source>
        <dbReference type="EMBL" id="WPH01513.1"/>
    </source>
</evidence>
<dbReference type="Pfam" id="PF22041">
    <property type="entry name" value="GST_C_7"/>
    <property type="match status" value="1"/>
</dbReference>
<gene>
    <name evidence="3" type="ORF">R9X50_00435900</name>
</gene>
<dbReference type="SUPFAM" id="SSF47616">
    <property type="entry name" value="GST C-terminal domain-like"/>
    <property type="match status" value="1"/>
</dbReference>
<sequence>MSTELILYDLPSKGEKPTCWSYNAWKTRLALNYKTIPYRTSWTEYPSIAPQARTFGIEPNPSVSSTGFSIPIARFPDGKYIMNSLQIAHELEKFQPEPSLRLENGYVQPTTESVNLIVRALAPRAVPRVWELLLNPASQPYFHETRTRRFGMALTDVAESLEARDAWENAMPGVERLKALLHENEGPFIAGEEVSYADFILAGLWRFCERLDKDGDMFAKGMSMDESFPKHMEACRKWLARDDH</sequence>
<dbReference type="Gene3D" id="1.20.1050.10">
    <property type="match status" value="1"/>
</dbReference>
<dbReference type="EMBL" id="CP138585">
    <property type="protein sequence ID" value="WPH01513.1"/>
    <property type="molecule type" value="Genomic_DNA"/>
</dbReference>
<evidence type="ECO:0000313" key="4">
    <source>
        <dbReference type="Proteomes" id="UP001303373"/>
    </source>
</evidence>
<feature type="domain" description="Glutathione S-transferase UstS-like C-terminal" evidence="2">
    <location>
        <begin position="117"/>
        <end position="238"/>
    </location>
</feature>
<dbReference type="SUPFAM" id="SSF52833">
    <property type="entry name" value="Thioredoxin-like"/>
    <property type="match status" value="1"/>
</dbReference>